<name>A0A5J4WS71_9EUKA</name>
<gene>
    <name evidence="1" type="ORF">EZS28_006708</name>
</gene>
<comment type="caution">
    <text evidence="1">The sequence shown here is derived from an EMBL/GenBank/DDBJ whole genome shotgun (WGS) entry which is preliminary data.</text>
</comment>
<dbReference type="Proteomes" id="UP000324800">
    <property type="component" value="Unassembled WGS sequence"/>
</dbReference>
<organism evidence="1 2">
    <name type="scientific">Streblomastix strix</name>
    <dbReference type="NCBI Taxonomy" id="222440"/>
    <lineage>
        <taxon>Eukaryota</taxon>
        <taxon>Metamonada</taxon>
        <taxon>Preaxostyla</taxon>
        <taxon>Oxymonadida</taxon>
        <taxon>Streblomastigidae</taxon>
        <taxon>Streblomastix</taxon>
    </lineage>
</organism>
<protein>
    <submittedName>
        <fullName evidence="1">Uncharacterized protein</fullName>
    </submittedName>
</protein>
<evidence type="ECO:0000313" key="1">
    <source>
        <dbReference type="EMBL" id="KAA6397761.1"/>
    </source>
</evidence>
<dbReference type="AlphaFoldDB" id="A0A5J4WS71"/>
<sequence length="88" mass="10289">MHFIADQVQISGIAGSNGVRKAKEQISHHRYLGRPGPNTILYLEVEKELNEKVFREIFVLSLPTLNEAFILKEKYERKEKVKQHKRKS</sequence>
<dbReference type="EMBL" id="SNRW01001108">
    <property type="protein sequence ID" value="KAA6397761.1"/>
    <property type="molecule type" value="Genomic_DNA"/>
</dbReference>
<reference evidence="1 2" key="1">
    <citation type="submission" date="2019-03" db="EMBL/GenBank/DDBJ databases">
        <title>Single cell metagenomics reveals metabolic interactions within the superorganism composed of flagellate Streblomastix strix and complex community of Bacteroidetes bacteria on its surface.</title>
        <authorList>
            <person name="Treitli S.C."/>
            <person name="Kolisko M."/>
            <person name="Husnik F."/>
            <person name="Keeling P."/>
            <person name="Hampl V."/>
        </authorList>
    </citation>
    <scope>NUCLEOTIDE SEQUENCE [LARGE SCALE GENOMIC DNA]</scope>
    <source>
        <strain evidence="1">ST1C</strain>
    </source>
</reference>
<proteinExistence type="predicted"/>
<accession>A0A5J4WS71</accession>
<evidence type="ECO:0000313" key="2">
    <source>
        <dbReference type="Proteomes" id="UP000324800"/>
    </source>
</evidence>